<feature type="compositionally biased region" description="Basic and acidic residues" evidence="5">
    <location>
        <begin position="681"/>
        <end position="703"/>
    </location>
</feature>
<organism evidence="7 8">
    <name type="scientific">Lingula anatina</name>
    <name type="common">Brachiopod</name>
    <name type="synonym">Lingula unguis</name>
    <dbReference type="NCBI Taxonomy" id="7574"/>
    <lineage>
        <taxon>Eukaryota</taxon>
        <taxon>Metazoa</taxon>
        <taxon>Spiralia</taxon>
        <taxon>Lophotrochozoa</taxon>
        <taxon>Brachiopoda</taxon>
        <taxon>Linguliformea</taxon>
        <taxon>Lingulata</taxon>
        <taxon>Lingulida</taxon>
        <taxon>Linguloidea</taxon>
        <taxon>Lingulidae</taxon>
        <taxon>Lingula</taxon>
    </lineage>
</organism>
<proteinExistence type="inferred from homology"/>
<name>A0A1S3JP51_LINAN</name>
<dbReference type="PROSITE" id="PS51746">
    <property type="entry name" value="PPM_2"/>
    <property type="match status" value="1"/>
</dbReference>
<evidence type="ECO:0000256" key="4">
    <source>
        <dbReference type="RuleBase" id="RU003465"/>
    </source>
</evidence>
<dbReference type="InParanoid" id="A0A1S3JP51"/>
<feature type="region of interest" description="Disordered" evidence="5">
    <location>
        <begin position="358"/>
        <end position="416"/>
    </location>
</feature>
<dbReference type="FunFam" id="3.60.40.10:FF:000060">
    <property type="entry name" value="Protein phosphatase 2c"/>
    <property type="match status" value="1"/>
</dbReference>
<accession>A0A1S3JP51</accession>
<dbReference type="GeneID" id="106174902"/>
<feature type="compositionally biased region" description="Polar residues" evidence="5">
    <location>
        <begin position="584"/>
        <end position="603"/>
    </location>
</feature>
<evidence type="ECO:0000256" key="1">
    <source>
        <dbReference type="ARBA" id="ARBA00022723"/>
    </source>
</evidence>
<dbReference type="GO" id="GO:0004722">
    <property type="term" value="F:protein serine/threonine phosphatase activity"/>
    <property type="evidence" value="ECO:0007669"/>
    <property type="project" value="InterPro"/>
</dbReference>
<dbReference type="CDD" id="cd00143">
    <property type="entry name" value="PP2Cc"/>
    <property type="match status" value="1"/>
</dbReference>
<feature type="compositionally biased region" description="Basic and acidic residues" evidence="5">
    <location>
        <begin position="468"/>
        <end position="478"/>
    </location>
</feature>
<evidence type="ECO:0000313" key="8">
    <source>
        <dbReference type="RefSeq" id="XP_013412127.1"/>
    </source>
</evidence>
<dbReference type="GO" id="GO:0046872">
    <property type="term" value="F:metal ion binding"/>
    <property type="evidence" value="ECO:0007669"/>
    <property type="project" value="UniProtKB-KW"/>
</dbReference>
<dbReference type="SUPFAM" id="SSF81606">
    <property type="entry name" value="PP2C-like"/>
    <property type="match status" value="1"/>
</dbReference>
<comment type="similarity">
    <text evidence="4">Belongs to the PP2C family.</text>
</comment>
<dbReference type="KEGG" id="lak:106174902"/>
<dbReference type="PANTHER" id="PTHR47992">
    <property type="entry name" value="PROTEIN PHOSPHATASE"/>
    <property type="match status" value="1"/>
</dbReference>
<evidence type="ECO:0000256" key="5">
    <source>
        <dbReference type="SAM" id="MobiDB-lite"/>
    </source>
</evidence>
<feature type="domain" description="PPM-type phosphatase" evidence="6">
    <location>
        <begin position="27"/>
        <end position="343"/>
    </location>
</feature>
<evidence type="ECO:0000256" key="3">
    <source>
        <dbReference type="ARBA" id="ARBA00022912"/>
    </source>
</evidence>
<dbReference type="Proteomes" id="UP000085678">
    <property type="component" value="Unplaced"/>
</dbReference>
<dbReference type="InterPro" id="IPR001932">
    <property type="entry name" value="PPM-type_phosphatase-like_dom"/>
</dbReference>
<dbReference type="SMART" id="SM00332">
    <property type="entry name" value="PP2Cc"/>
    <property type="match status" value="1"/>
</dbReference>
<dbReference type="AlphaFoldDB" id="A0A1S3JP51"/>
<feature type="compositionally biased region" description="Polar residues" evidence="5">
    <location>
        <begin position="624"/>
        <end position="663"/>
    </location>
</feature>
<evidence type="ECO:0000313" key="7">
    <source>
        <dbReference type="Proteomes" id="UP000085678"/>
    </source>
</evidence>
<dbReference type="Pfam" id="PF00481">
    <property type="entry name" value="PP2C"/>
    <property type="match status" value="1"/>
</dbReference>
<dbReference type="PROSITE" id="PS01032">
    <property type="entry name" value="PPM_1"/>
    <property type="match status" value="1"/>
</dbReference>
<feature type="region of interest" description="Disordered" evidence="5">
    <location>
        <begin position="454"/>
        <end position="703"/>
    </location>
</feature>
<dbReference type="RefSeq" id="XP_013412127.1">
    <property type="nucleotide sequence ID" value="XM_013556673.1"/>
</dbReference>
<keyword evidence="1" id="KW-0479">Metal-binding</keyword>
<keyword evidence="3 4" id="KW-0904">Protein phosphatase</keyword>
<evidence type="ECO:0000256" key="2">
    <source>
        <dbReference type="ARBA" id="ARBA00022801"/>
    </source>
</evidence>
<dbReference type="Gene3D" id="3.60.40.10">
    <property type="entry name" value="PPM-type phosphatase domain"/>
    <property type="match status" value="1"/>
</dbReference>
<dbReference type="InterPro" id="IPR015655">
    <property type="entry name" value="PP2C"/>
</dbReference>
<dbReference type="InterPro" id="IPR036457">
    <property type="entry name" value="PPM-type-like_dom_sf"/>
</dbReference>
<dbReference type="STRING" id="7574.A0A1S3JP51"/>
<dbReference type="OrthoDB" id="10025511at2759"/>
<evidence type="ECO:0000259" key="6">
    <source>
        <dbReference type="PROSITE" id="PS51746"/>
    </source>
</evidence>
<reference evidence="8" key="1">
    <citation type="submission" date="2025-08" db="UniProtKB">
        <authorList>
            <consortium name="RefSeq"/>
        </authorList>
    </citation>
    <scope>IDENTIFICATION</scope>
    <source>
        <tissue evidence="8">Gonads</tissue>
    </source>
</reference>
<feature type="compositionally biased region" description="Polar residues" evidence="5">
    <location>
        <begin position="520"/>
        <end position="533"/>
    </location>
</feature>
<keyword evidence="7" id="KW-1185">Reference proteome</keyword>
<dbReference type="InterPro" id="IPR000222">
    <property type="entry name" value="PP2C_BS"/>
</dbReference>
<feature type="compositionally biased region" description="Basic and acidic residues" evidence="5">
    <location>
        <begin position="534"/>
        <end position="547"/>
    </location>
</feature>
<keyword evidence="2 4" id="KW-0378">Hydrolase</keyword>
<protein>
    <submittedName>
        <fullName evidence="8">Protein phosphatase 1D</fullName>
    </submittedName>
</protein>
<sequence length="758" mass="84562">MWRGEYQNSSSFPEMEGICRGIGANLRVTMSLNQGMRKYMEDVTQVHFEKSPDGDDILFGFFAVYDGHGGPEASQFAKKHLLQYLKDQPGFWSEDDEKIKASIKLAFTLTHDAMWKERGNWSKTSSGFPSTAGTTASVAIMKNSKIYIGHVGDSGIILGYKDPQTQKVHGKQLTKDHKPESPFEKKRIEDAGGCVMVKSGVNRVVWKRASVNHKGPIRRSTELVHVPFLAVARSLGDLWSYNSSTNEYSVSPEPDVDVVPFDHRVDYCLILGTDGLLNMFTSQDLAEMVHCVEKQTYETVVNSRNTTENFWINPACTLVNTAIDKWRKRSLRADNTSCVVVLIDPPGFSRQEYLKKERLKKQSMSSPVNTAPEPKSRAMSEKKYPSVTREPKSLAGPQSKSQYQKPFRIPDPMDGPYLRILTPSMYRKRAHDESPKERSANPKRIKLDFEEADGKKLTPSQPPVVKAPEGKGIKEHTQRQHGKFPKYLTPTKYRVGATDGGGDGDPEKQVAGFSREKSFQAKSFSNAHSTPENSVKDSVKLLPEEKAKVKRHIAQCSKITPDDSSADRESIAQSCSGKKERMHQSPQSTQNGVTTAHSENKPQGTKMVTRLSTKDATQEMGGISESTATPSNNFKNSKGEKSSINTPCNGGKENTPQSTSTLGKLTPEHHEPVCTRRSSRRSSEIVKSEELDSSKGDIGTEKDIKIAGSKRQVGEVLAYNCDMSEKRSRRDGSCKLTKEQANQHLYTSMKLRLRQKVQ</sequence>
<gene>
    <name evidence="8" type="primary">LOC106174902</name>
</gene>
<feature type="compositionally biased region" description="Basic and acidic residues" evidence="5">
    <location>
        <begin position="374"/>
        <end position="392"/>
    </location>
</feature>